<evidence type="ECO:0008006" key="11">
    <source>
        <dbReference type="Google" id="ProtNLM"/>
    </source>
</evidence>
<dbReference type="GO" id="GO:0009103">
    <property type="term" value="P:lipopolysaccharide biosynthetic process"/>
    <property type="evidence" value="ECO:0007669"/>
    <property type="project" value="UniProtKB-ARBA"/>
</dbReference>
<dbReference type="EMBL" id="CP055156">
    <property type="protein sequence ID" value="QNF32009.1"/>
    <property type="molecule type" value="Genomic_DNA"/>
</dbReference>
<name>A0A7G7G4C5_9BACT</name>
<keyword evidence="5 8" id="KW-0812">Transmembrane</keyword>
<dbReference type="Proteomes" id="UP000515237">
    <property type="component" value="Chromosome"/>
</dbReference>
<keyword evidence="7 8" id="KW-0472">Membrane</keyword>
<organism evidence="9 10">
    <name type="scientific">Adhaeribacter swui</name>
    <dbReference type="NCBI Taxonomy" id="2086471"/>
    <lineage>
        <taxon>Bacteria</taxon>
        <taxon>Pseudomonadati</taxon>
        <taxon>Bacteroidota</taxon>
        <taxon>Cytophagia</taxon>
        <taxon>Cytophagales</taxon>
        <taxon>Hymenobacteraceae</taxon>
        <taxon>Adhaeribacter</taxon>
    </lineage>
</organism>
<dbReference type="GO" id="GO:0016763">
    <property type="term" value="F:pentosyltransferase activity"/>
    <property type="evidence" value="ECO:0007669"/>
    <property type="project" value="TreeGrafter"/>
</dbReference>
<feature type="transmembrane region" description="Helical" evidence="8">
    <location>
        <begin position="71"/>
        <end position="95"/>
    </location>
</feature>
<protein>
    <recommendedName>
        <fullName evidence="11">Glycosyltransferase family 39 protein</fullName>
    </recommendedName>
</protein>
<feature type="transmembrane region" description="Helical" evidence="8">
    <location>
        <begin position="279"/>
        <end position="296"/>
    </location>
</feature>
<evidence type="ECO:0000256" key="1">
    <source>
        <dbReference type="ARBA" id="ARBA00004651"/>
    </source>
</evidence>
<gene>
    <name evidence="9" type="ORF">HUW51_04435</name>
</gene>
<evidence type="ECO:0000256" key="3">
    <source>
        <dbReference type="ARBA" id="ARBA00022676"/>
    </source>
</evidence>
<keyword evidence="3" id="KW-0328">Glycosyltransferase</keyword>
<feature type="transmembrane region" description="Helical" evidence="8">
    <location>
        <begin position="302"/>
        <end position="322"/>
    </location>
</feature>
<proteinExistence type="predicted"/>
<reference evidence="9 10" key="1">
    <citation type="journal article" date="2018" name="Int. J. Syst. Evol. Microbiol.">
        <title>Adhaeribacter swui sp. nov., isolated from wet mud.</title>
        <authorList>
            <person name="Kim D.U."/>
            <person name="Kim K.W."/>
            <person name="Kang M.S."/>
            <person name="Kim J.Y."/>
            <person name="Jang J.H."/>
            <person name="Kim M.K."/>
        </authorList>
    </citation>
    <scope>NUCLEOTIDE SEQUENCE [LARGE SCALE GENOMIC DNA]</scope>
    <source>
        <strain evidence="9 10">KCTC 52873</strain>
    </source>
</reference>
<evidence type="ECO:0000313" key="10">
    <source>
        <dbReference type="Proteomes" id="UP000515237"/>
    </source>
</evidence>
<dbReference type="GO" id="GO:0005886">
    <property type="term" value="C:plasma membrane"/>
    <property type="evidence" value="ECO:0007669"/>
    <property type="project" value="UniProtKB-SubCell"/>
</dbReference>
<feature type="transmembrane region" description="Helical" evidence="8">
    <location>
        <begin position="207"/>
        <end position="229"/>
    </location>
</feature>
<evidence type="ECO:0000313" key="9">
    <source>
        <dbReference type="EMBL" id="QNF32009.1"/>
    </source>
</evidence>
<dbReference type="AlphaFoldDB" id="A0A7G7G4C5"/>
<feature type="transmembrane region" description="Helical" evidence="8">
    <location>
        <begin position="134"/>
        <end position="156"/>
    </location>
</feature>
<dbReference type="KEGG" id="aswu:HUW51_04435"/>
<evidence type="ECO:0000256" key="7">
    <source>
        <dbReference type="ARBA" id="ARBA00023136"/>
    </source>
</evidence>
<keyword evidence="4" id="KW-0808">Transferase</keyword>
<dbReference type="InterPro" id="IPR050297">
    <property type="entry name" value="LipidA_mod_glycosyltrf_83"/>
</dbReference>
<evidence type="ECO:0000256" key="6">
    <source>
        <dbReference type="ARBA" id="ARBA00022989"/>
    </source>
</evidence>
<feature type="transmembrane region" description="Helical" evidence="8">
    <location>
        <begin position="357"/>
        <end position="379"/>
    </location>
</feature>
<sequence length="384" mass="44462">MRPTLFFRLGRQRQTGSKVLLVIFFLLSQLFLFFKYQGVAFSGDSYGYLTYAKAITTGQFPDNHYSRYMGYSLFLAVFLGLNISLKGVVLVQVLLSGLAAGALYKTIRVLAPARFYAAFLGTALFILWPGLLTWNFFILTDSLFTSFVIFSLYCVVHLRNGKGHWQAIFVIIFTCIIRPNGFIVLTGYLCYLFSYFFLLQNSAQQRLLYFLMGLGMVFLGVVVINQFLLTHFDFIKTYQDGQVIFNSHYYQFKKTELNLPVAQLSPLHRVLVFVRDNPVYFLKMSVTRCLLFFLHIKPYYSFWHNGLIILVLYPMYFFWVVALKVGQIKRPVKLFVCTVFLQQAFIVTVTSEDWDARFLMSVISYVFVFGAIGLHQFIFKNVAD</sequence>
<keyword evidence="2" id="KW-1003">Cell membrane</keyword>
<evidence type="ECO:0000256" key="5">
    <source>
        <dbReference type="ARBA" id="ARBA00022692"/>
    </source>
</evidence>
<keyword evidence="6 8" id="KW-1133">Transmembrane helix</keyword>
<keyword evidence="10" id="KW-1185">Reference proteome</keyword>
<dbReference type="PANTHER" id="PTHR33908:SF11">
    <property type="entry name" value="MEMBRANE PROTEIN"/>
    <property type="match status" value="1"/>
</dbReference>
<feature type="transmembrane region" description="Helical" evidence="8">
    <location>
        <begin position="20"/>
        <end position="39"/>
    </location>
</feature>
<comment type="subcellular location">
    <subcellularLocation>
        <location evidence="1">Cell membrane</location>
        <topology evidence="1">Multi-pass membrane protein</topology>
    </subcellularLocation>
</comment>
<dbReference type="PANTHER" id="PTHR33908">
    <property type="entry name" value="MANNOSYLTRANSFERASE YKCB-RELATED"/>
    <property type="match status" value="1"/>
</dbReference>
<evidence type="ECO:0000256" key="8">
    <source>
        <dbReference type="SAM" id="Phobius"/>
    </source>
</evidence>
<feature type="transmembrane region" description="Helical" evidence="8">
    <location>
        <begin position="168"/>
        <end position="195"/>
    </location>
</feature>
<feature type="transmembrane region" description="Helical" evidence="8">
    <location>
        <begin position="107"/>
        <end position="128"/>
    </location>
</feature>
<dbReference type="RefSeq" id="WP_185272792.1">
    <property type="nucleotide sequence ID" value="NZ_CP055156.1"/>
</dbReference>
<evidence type="ECO:0000256" key="4">
    <source>
        <dbReference type="ARBA" id="ARBA00022679"/>
    </source>
</evidence>
<accession>A0A7G7G4C5</accession>
<evidence type="ECO:0000256" key="2">
    <source>
        <dbReference type="ARBA" id="ARBA00022475"/>
    </source>
</evidence>